<sequence>MNKTIDFFSLLACCVIATLPFEVPTRDETSDLSATRTLSVLPLIADPSNFSIPLPFLIDHYSQIWLLDKLRKRTHALSCRLWRPMSNSGYERDFLLPERSVQRGACFDQL</sequence>
<proteinExistence type="predicted"/>
<dbReference type="EMBL" id="OOIN01000038">
    <property type="protein sequence ID" value="SPO31401.1"/>
    <property type="molecule type" value="Genomic_DNA"/>
</dbReference>
<keyword evidence="1" id="KW-0732">Signal</keyword>
<organism evidence="2 3">
    <name type="scientific">Ustilago trichophora</name>
    <dbReference type="NCBI Taxonomy" id="86804"/>
    <lineage>
        <taxon>Eukaryota</taxon>
        <taxon>Fungi</taxon>
        <taxon>Dikarya</taxon>
        <taxon>Basidiomycota</taxon>
        <taxon>Ustilaginomycotina</taxon>
        <taxon>Ustilaginomycetes</taxon>
        <taxon>Ustilaginales</taxon>
        <taxon>Ustilaginaceae</taxon>
        <taxon>Ustilago</taxon>
    </lineage>
</organism>
<keyword evidence="3" id="KW-1185">Reference proteome</keyword>
<evidence type="ECO:0000313" key="3">
    <source>
        <dbReference type="Proteomes" id="UP000324022"/>
    </source>
</evidence>
<name>A0A5C3EPK9_9BASI</name>
<feature type="chain" id="PRO_5022913982" evidence="1">
    <location>
        <begin position="21"/>
        <end position="110"/>
    </location>
</feature>
<accession>A0A5C3EPK9</accession>
<evidence type="ECO:0000256" key="1">
    <source>
        <dbReference type="SAM" id="SignalP"/>
    </source>
</evidence>
<reference evidence="2 3" key="1">
    <citation type="submission" date="2018-03" db="EMBL/GenBank/DDBJ databases">
        <authorList>
            <person name="Guldener U."/>
        </authorList>
    </citation>
    <scope>NUCLEOTIDE SEQUENCE [LARGE SCALE GENOMIC DNA]</scope>
    <source>
        <strain evidence="2 3">NBRC100155</strain>
    </source>
</reference>
<evidence type="ECO:0000313" key="2">
    <source>
        <dbReference type="EMBL" id="SPO31401.1"/>
    </source>
</evidence>
<dbReference type="AlphaFoldDB" id="A0A5C3EPK9"/>
<feature type="signal peptide" evidence="1">
    <location>
        <begin position="1"/>
        <end position="20"/>
    </location>
</feature>
<gene>
    <name evidence="2" type="ORF">UTRI_06531</name>
</gene>
<protein>
    <submittedName>
        <fullName evidence="2">Uncharacterized protein</fullName>
    </submittedName>
</protein>
<dbReference type="Proteomes" id="UP000324022">
    <property type="component" value="Unassembled WGS sequence"/>
</dbReference>